<evidence type="ECO:0000256" key="2">
    <source>
        <dbReference type="SAM" id="MobiDB-lite"/>
    </source>
</evidence>
<reference evidence="3" key="5">
    <citation type="submission" date="2025-09" db="UniProtKB">
        <authorList>
            <consortium name="Ensembl"/>
        </authorList>
    </citation>
    <scope>IDENTIFICATION</scope>
</reference>
<accession>A0A4W3IE90</accession>
<reference evidence="4" key="2">
    <citation type="journal article" date="2007" name="PLoS Biol.">
        <title>Survey sequencing and comparative analysis of the elephant shark (Callorhinchus milii) genome.</title>
        <authorList>
            <person name="Venkatesh B."/>
            <person name="Kirkness E.F."/>
            <person name="Loh Y.H."/>
            <person name="Halpern A.L."/>
            <person name="Lee A.P."/>
            <person name="Johnson J."/>
            <person name="Dandona N."/>
            <person name="Viswanathan L.D."/>
            <person name="Tay A."/>
            <person name="Venter J.C."/>
            <person name="Strausberg R.L."/>
            <person name="Brenner S."/>
        </authorList>
    </citation>
    <scope>NUCLEOTIDE SEQUENCE [LARGE SCALE GENOMIC DNA]</scope>
</reference>
<protein>
    <recommendedName>
        <fullName evidence="5">Proline and serine-rich protein 2</fullName>
    </recommendedName>
</protein>
<dbReference type="Pfam" id="PF15385">
    <property type="entry name" value="SARG"/>
    <property type="match status" value="1"/>
</dbReference>
<dbReference type="OMA" id="QEKQAHM"/>
<sequence length="293" mass="31402">MNVSEILPKEEVEPESPGLDQRRASLVSPRQSFDWPLPPPDIGPPASPQPIGSVPTPLVIAQRIAENGSLSPTSPIFPSPPPLGGSFKHQRFPSNINVSVGNREYNSTITKASVNIQERKARVLANLGSAAGRLALESDERQQRARLWASSRSTSFKELGSGQARNEALSKLGLAKEPEETPLHNGSPAKLRIAGFSHSLKVKPTVSAAGETSPPLRRASTSKLDLPSPSEVPPPAFLSPSPGPFHPELRRLSSTPRPSGLRTPGITVQFSGRGSTDESRREALRKLGLLKSQ</sequence>
<dbReference type="AlphaFoldDB" id="A0A4W3IE90"/>
<dbReference type="PANTHER" id="PTHR16095:SF9">
    <property type="entry name" value="PROLINE AND SERINE-RICH PROTEIN 2"/>
    <property type="match status" value="1"/>
</dbReference>
<name>A0A4W3IE90_CALMI</name>
<dbReference type="Ensembl" id="ENSCMIT00000029021.1">
    <property type="protein sequence ID" value="ENSCMIP00000028569.1"/>
    <property type="gene ID" value="ENSCMIG00000012389.1"/>
</dbReference>
<feature type="region of interest" description="Disordered" evidence="2">
    <location>
        <begin position="1"/>
        <end position="54"/>
    </location>
</feature>
<feature type="compositionally biased region" description="Basic and acidic residues" evidence="2">
    <location>
        <begin position="275"/>
        <end position="285"/>
    </location>
</feature>
<dbReference type="InParanoid" id="A0A4W3IE90"/>
<evidence type="ECO:0008006" key="5">
    <source>
        <dbReference type="Google" id="ProtNLM"/>
    </source>
</evidence>
<keyword evidence="1" id="KW-0597">Phosphoprotein</keyword>
<keyword evidence="4" id="KW-1185">Reference proteome</keyword>
<reference evidence="4" key="1">
    <citation type="journal article" date="2006" name="Science">
        <title>Ancient noncoding elements conserved in the human genome.</title>
        <authorList>
            <person name="Venkatesh B."/>
            <person name="Kirkness E.F."/>
            <person name="Loh Y.H."/>
            <person name="Halpern A.L."/>
            <person name="Lee A.P."/>
            <person name="Johnson J."/>
            <person name="Dandona N."/>
            <person name="Viswanathan L.D."/>
            <person name="Tay A."/>
            <person name="Venter J.C."/>
            <person name="Strausberg R.L."/>
            <person name="Brenner S."/>
        </authorList>
    </citation>
    <scope>NUCLEOTIDE SEQUENCE [LARGE SCALE GENOMIC DNA]</scope>
</reference>
<dbReference type="PANTHER" id="PTHR16095">
    <property type="entry name" value="TRANSMEMBRANE PROTEIN 143 FAMILY MEMBER"/>
    <property type="match status" value="1"/>
</dbReference>
<feature type="compositionally biased region" description="Pro residues" evidence="2">
    <location>
        <begin position="36"/>
        <end position="48"/>
    </location>
</feature>
<organism evidence="3 4">
    <name type="scientific">Callorhinchus milii</name>
    <name type="common">Ghost shark</name>
    <dbReference type="NCBI Taxonomy" id="7868"/>
    <lineage>
        <taxon>Eukaryota</taxon>
        <taxon>Metazoa</taxon>
        <taxon>Chordata</taxon>
        <taxon>Craniata</taxon>
        <taxon>Vertebrata</taxon>
        <taxon>Chondrichthyes</taxon>
        <taxon>Holocephali</taxon>
        <taxon>Chimaeriformes</taxon>
        <taxon>Callorhinchidae</taxon>
        <taxon>Callorhinchus</taxon>
    </lineage>
</organism>
<dbReference type="Proteomes" id="UP000314986">
    <property type="component" value="Unassembled WGS sequence"/>
</dbReference>
<evidence type="ECO:0000313" key="4">
    <source>
        <dbReference type="Proteomes" id="UP000314986"/>
    </source>
</evidence>
<proteinExistence type="predicted"/>
<dbReference type="STRING" id="7868.ENSCMIP00000028569"/>
<evidence type="ECO:0000256" key="1">
    <source>
        <dbReference type="ARBA" id="ARBA00022553"/>
    </source>
</evidence>
<feature type="compositionally biased region" description="Pro residues" evidence="2">
    <location>
        <begin position="230"/>
        <end position="245"/>
    </location>
</feature>
<reference evidence="4" key="3">
    <citation type="journal article" date="2014" name="Nature">
        <title>Elephant shark genome provides unique insights into gnathostome evolution.</title>
        <authorList>
            <consortium name="International Elephant Shark Genome Sequencing Consortium"/>
            <person name="Venkatesh B."/>
            <person name="Lee A.P."/>
            <person name="Ravi V."/>
            <person name="Maurya A.K."/>
            <person name="Lian M.M."/>
            <person name="Swann J.B."/>
            <person name="Ohta Y."/>
            <person name="Flajnik M.F."/>
            <person name="Sutoh Y."/>
            <person name="Kasahara M."/>
            <person name="Hoon S."/>
            <person name="Gangu V."/>
            <person name="Roy S.W."/>
            <person name="Irimia M."/>
            <person name="Korzh V."/>
            <person name="Kondrychyn I."/>
            <person name="Lim Z.W."/>
            <person name="Tay B.H."/>
            <person name="Tohari S."/>
            <person name="Kong K.W."/>
            <person name="Ho S."/>
            <person name="Lorente-Galdos B."/>
            <person name="Quilez J."/>
            <person name="Marques-Bonet T."/>
            <person name="Raney B.J."/>
            <person name="Ingham P.W."/>
            <person name="Tay A."/>
            <person name="Hillier L.W."/>
            <person name="Minx P."/>
            <person name="Boehm T."/>
            <person name="Wilson R.K."/>
            <person name="Brenner S."/>
            <person name="Warren W.C."/>
        </authorList>
    </citation>
    <scope>NUCLEOTIDE SEQUENCE [LARGE SCALE GENOMIC DNA]</scope>
</reference>
<feature type="region of interest" description="Disordered" evidence="2">
    <location>
        <begin position="70"/>
        <end position="90"/>
    </location>
</feature>
<feature type="region of interest" description="Disordered" evidence="2">
    <location>
        <begin position="205"/>
        <end position="293"/>
    </location>
</feature>
<reference evidence="3" key="4">
    <citation type="submission" date="2025-08" db="UniProtKB">
        <authorList>
            <consortium name="Ensembl"/>
        </authorList>
    </citation>
    <scope>IDENTIFICATION</scope>
</reference>
<dbReference type="GeneTree" id="ENSGT01030000235060"/>
<evidence type="ECO:0000313" key="3">
    <source>
        <dbReference type="Ensembl" id="ENSCMIP00000028569.1"/>
    </source>
</evidence>